<evidence type="ECO:0000256" key="1">
    <source>
        <dbReference type="ARBA" id="ARBA00022679"/>
    </source>
</evidence>
<keyword evidence="6" id="KW-0052">Apoplast</keyword>
<protein>
    <recommendedName>
        <fullName evidence="6">Xyloglucan endotransglucosylase/hydrolase</fullName>
        <ecNumber evidence="6">2.4.1.207</ecNumber>
    </recommendedName>
</protein>
<evidence type="ECO:0000256" key="5">
    <source>
        <dbReference type="PIRSR" id="PIRSR005604-1"/>
    </source>
</evidence>
<evidence type="ECO:0000256" key="3">
    <source>
        <dbReference type="ARBA" id="ARBA00023157"/>
    </source>
</evidence>
<comment type="PTM">
    <text evidence="6">Contains at least one intrachain disulfide bond essential for its enzymatic activity.</text>
</comment>
<accession>A0A443NQV7</accession>
<evidence type="ECO:0000259" key="7">
    <source>
        <dbReference type="PROSITE" id="PS51762"/>
    </source>
</evidence>
<dbReference type="Gene3D" id="2.60.120.200">
    <property type="match status" value="1"/>
</dbReference>
<dbReference type="Pfam" id="PF06955">
    <property type="entry name" value="XET_C"/>
    <property type="match status" value="1"/>
</dbReference>
<keyword evidence="6" id="KW-0964">Secreted</keyword>
<dbReference type="SUPFAM" id="SSF49899">
    <property type="entry name" value="Concanavalin A-like lectins/glucanases"/>
    <property type="match status" value="1"/>
</dbReference>
<name>A0A443NQV7_9MAGN</name>
<dbReference type="GO" id="GO:0016762">
    <property type="term" value="F:xyloglucan:xyloglucosyl transferase activity"/>
    <property type="evidence" value="ECO:0007669"/>
    <property type="project" value="UniProtKB-EC"/>
</dbReference>
<dbReference type="GO" id="GO:0010411">
    <property type="term" value="P:xyloglucan metabolic process"/>
    <property type="evidence" value="ECO:0007669"/>
    <property type="project" value="InterPro"/>
</dbReference>
<dbReference type="Pfam" id="PF00722">
    <property type="entry name" value="Glyco_hydro_16"/>
    <property type="match status" value="1"/>
</dbReference>
<proteinExistence type="inferred from homology"/>
<dbReference type="Proteomes" id="UP000283530">
    <property type="component" value="Unassembled WGS sequence"/>
</dbReference>
<dbReference type="GO" id="GO:0048046">
    <property type="term" value="C:apoplast"/>
    <property type="evidence" value="ECO:0007669"/>
    <property type="project" value="UniProtKB-SubCell"/>
</dbReference>
<keyword evidence="4 6" id="KW-0326">Glycosidase</keyword>
<dbReference type="InterPro" id="IPR000757">
    <property type="entry name" value="Beta-glucanase-like"/>
</dbReference>
<comment type="caution">
    <text evidence="8">The sequence shown here is derived from an EMBL/GenBank/DDBJ whole genome shotgun (WGS) entry which is preliminary data.</text>
</comment>
<keyword evidence="9" id="KW-1185">Reference proteome</keyword>
<dbReference type="GO" id="GO:0042546">
    <property type="term" value="P:cell wall biogenesis"/>
    <property type="evidence" value="ECO:0007669"/>
    <property type="project" value="InterPro"/>
</dbReference>
<evidence type="ECO:0000256" key="2">
    <source>
        <dbReference type="ARBA" id="ARBA00022801"/>
    </source>
</evidence>
<keyword evidence="6" id="KW-0134">Cell wall</keyword>
<dbReference type="InterPro" id="IPR010713">
    <property type="entry name" value="XET_C"/>
</dbReference>
<comment type="subcellular location">
    <subcellularLocation>
        <location evidence="6">Secreted</location>
        <location evidence="6">Cell wall</location>
    </subcellularLocation>
    <subcellularLocation>
        <location evidence="6">Secreted</location>
        <location evidence="6">Extracellular space</location>
        <location evidence="6">Apoplast</location>
    </subcellularLocation>
</comment>
<evidence type="ECO:0000256" key="4">
    <source>
        <dbReference type="ARBA" id="ARBA00023295"/>
    </source>
</evidence>
<dbReference type="OrthoDB" id="4781at2759"/>
<dbReference type="InterPro" id="IPR044791">
    <property type="entry name" value="Beta-glucanase/XTH"/>
</dbReference>
<sequence length="237" mass="27343">MRFCYVWCTEGSGFASKSYYGSGFFHMEMKVPGRDSAGVVTTFYMSQGKAQGNDELDFEFLGNREGKPYTLQTNVIVQGHGDREQKIQLWFDPTSSFHTYKILWNPYQIVFFVDNHPIRVFQNRTNIGAQYPTQPMKVMGSIWNGEDWATDGGKEKINWTYAPFKAQYQGFDVDGCTSGNFKTQLCSSSDLWWNSAQYQSLSATEESLYEYVKKNYLTYDYCSDKSRFPIPPPECPH</sequence>
<dbReference type="PRINTS" id="PR00737">
    <property type="entry name" value="GLHYDRLASE16"/>
</dbReference>
<gene>
    <name evidence="8" type="ORF">CKAN_00956500</name>
</gene>
<evidence type="ECO:0000313" key="9">
    <source>
        <dbReference type="Proteomes" id="UP000283530"/>
    </source>
</evidence>
<organism evidence="8 9">
    <name type="scientific">Cinnamomum micranthum f. kanehirae</name>
    <dbReference type="NCBI Taxonomy" id="337451"/>
    <lineage>
        <taxon>Eukaryota</taxon>
        <taxon>Viridiplantae</taxon>
        <taxon>Streptophyta</taxon>
        <taxon>Embryophyta</taxon>
        <taxon>Tracheophyta</taxon>
        <taxon>Spermatophyta</taxon>
        <taxon>Magnoliopsida</taxon>
        <taxon>Magnoliidae</taxon>
        <taxon>Laurales</taxon>
        <taxon>Lauraceae</taxon>
        <taxon>Cinnamomum</taxon>
    </lineage>
</organism>
<dbReference type="GO" id="GO:0071555">
    <property type="term" value="P:cell wall organization"/>
    <property type="evidence" value="ECO:0007669"/>
    <property type="project" value="UniProtKB-KW"/>
</dbReference>
<dbReference type="PIRSF" id="PIRSF005604">
    <property type="entry name" value="XET"/>
    <property type="match status" value="1"/>
</dbReference>
<dbReference type="InterPro" id="IPR016455">
    <property type="entry name" value="XTH"/>
</dbReference>
<comment type="function">
    <text evidence="6">Catalyzes xyloglucan endohydrolysis (XEH) and/or endotransglycosylation (XET). Cleaves and religates xyloglucan polymers, an essential constituent of the primary cell wall, and thereby participates in cell wall construction of growing tissues.</text>
</comment>
<reference evidence="8 9" key="1">
    <citation type="journal article" date="2019" name="Nat. Plants">
        <title>Stout camphor tree genome fills gaps in understanding of flowering plant genome evolution.</title>
        <authorList>
            <person name="Chaw S.M."/>
            <person name="Liu Y.C."/>
            <person name="Wu Y.W."/>
            <person name="Wang H.Y."/>
            <person name="Lin C.I."/>
            <person name="Wu C.S."/>
            <person name="Ke H.M."/>
            <person name="Chang L.Y."/>
            <person name="Hsu C.Y."/>
            <person name="Yang H.T."/>
            <person name="Sudianto E."/>
            <person name="Hsu M.H."/>
            <person name="Wu K.P."/>
            <person name="Wang L.N."/>
            <person name="Leebens-Mack J.H."/>
            <person name="Tsai I.J."/>
        </authorList>
    </citation>
    <scope>NUCLEOTIDE SEQUENCE [LARGE SCALE GENOMIC DNA]</scope>
    <source>
        <strain evidence="9">cv. Chaw 1501</strain>
        <tissue evidence="8">Young leaves</tissue>
    </source>
</reference>
<keyword evidence="6" id="KW-0961">Cell wall biogenesis/degradation</keyword>
<keyword evidence="3" id="KW-1015">Disulfide bond</keyword>
<dbReference type="EC" id="2.4.1.207" evidence="6"/>
<dbReference type="GO" id="GO:0004553">
    <property type="term" value="F:hydrolase activity, hydrolyzing O-glycosyl compounds"/>
    <property type="evidence" value="ECO:0007669"/>
    <property type="project" value="InterPro"/>
</dbReference>
<evidence type="ECO:0000313" key="8">
    <source>
        <dbReference type="EMBL" id="RWR80904.1"/>
    </source>
</evidence>
<dbReference type="PANTHER" id="PTHR31062">
    <property type="entry name" value="XYLOGLUCAN ENDOTRANSGLUCOSYLASE/HYDROLASE PROTEIN 8-RELATED"/>
    <property type="match status" value="1"/>
</dbReference>
<dbReference type="InterPro" id="IPR013320">
    <property type="entry name" value="ConA-like_dom_sf"/>
</dbReference>
<dbReference type="STRING" id="337451.A0A443NQV7"/>
<comment type="similarity">
    <text evidence="6">Belongs to the glycosyl hydrolase 16 family.</text>
</comment>
<dbReference type="PROSITE" id="PS51762">
    <property type="entry name" value="GH16_2"/>
    <property type="match status" value="1"/>
</dbReference>
<keyword evidence="1 6" id="KW-0808">Transferase</keyword>
<dbReference type="InterPro" id="IPR008264">
    <property type="entry name" value="Beta_glucanase"/>
</dbReference>
<feature type="active site" description="Nucleophile" evidence="5">
    <location>
        <position position="55"/>
    </location>
</feature>
<keyword evidence="2 6" id="KW-0378">Hydrolase</keyword>
<dbReference type="AlphaFoldDB" id="A0A443NQV7"/>
<dbReference type="EMBL" id="QPKB01000003">
    <property type="protein sequence ID" value="RWR80904.1"/>
    <property type="molecule type" value="Genomic_DNA"/>
</dbReference>
<feature type="active site" description="Proton donor" evidence="5">
    <location>
        <position position="59"/>
    </location>
</feature>
<evidence type="ECO:0000256" key="6">
    <source>
        <dbReference type="RuleBase" id="RU361120"/>
    </source>
</evidence>
<feature type="domain" description="GH16" evidence="7">
    <location>
        <begin position="1"/>
        <end position="168"/>
    </location>
</feature>
<dbReference type="CDD" id="cd02176">
    <property type="entry name" value="GH16_XET"/>
    <property type="match status" value="1"/>
</dbReference>